<evidence type="ECO:0000313" key="1">
    <source>
        <dbReference type="EMBL" id="KAA9010556.1"/>
    </source>
</evidence>
<dbReference type="RefSeq" id="WP_150444041.1">
    <property type="nucleotide sequence ID" value="NZ_VYQE01000001.1"/>
</dbReference>
<sequence length="278" mass="31081">MSWDEIVVVDWSAGNDTGPRPEADAIWIGAAGEEPVYCRNRALAESWLTERIEAALTTDRRLMLCFDFAFGYPAGFARAITGRDDPLALWSWLEERIEDAPKQNNRFDVAASLNRIFPGIGPFWGNGLKREIPDLPRRGSDRTCRWKQPRREAERLAPGAFEVWQLAYTGAVGSQVLMGLPVLERLRTRFPGRIAVWPFEPLDRPVALVEVWPSLIAKAIARANPDETIRDRAQVSCLARALAAQPDGRLEQMLDVPRDEEGWILGLGHEGALAEALA</sequence>
<keyword evidence="2" id="KW-1185">Reference proteome</keyword>
<dbReference type="AlphaFoldDB" id="A0A5J5GQ85"/>
<dbReference type="Proteomes" id="UP000326554">
    <property type="component" value="Unassembled WGS sequence"/>
</dbReference>
<dbReference type="EMBL" id="VYQE01000001">
    <property type="protein sequence ID" value="KAA9010556.1"/>
    <property type="molecule type" value="Genomic_DNA"/>
</dbReference>
<name>A0A5J5GQ85_9RHOB</name>
<gene>
    <name evidence="1" type="ORF">F3S47_04765</name>
</gene>
<proteinExistence type="predicted"/>
<comment type="caution">
    <text evidence="1">The sequence shown here is derived from an EMBL/GenBank/DDBJ whole genome shotgun (WGS) entry which is preliminary data.</text>
</comment>
<reference evidence="1 2" key="1">
    <citation type="submission" date="2019-09" db="EMBL/GenBank/DDBJ databases">
        <authorList>
            <person name="Park J.-S."/>
            <person name="Choi H.-J."/>
        </authorList>
    </citation>
    <scope>NUCLEOTIDE SEQUENCE [LARGE SCALE GENOMIC DNA]</scope>
    <source>
        <strain evidence="1 2">176SS1-4</strain>
    </source>
</reference>
<accession>A0A5J5GQ85</accession>
<protein>
    <submittedName>
        <fullName evidence="1">Molybdopterin guanine dinucleotide synthesis</fullName>
    </submittedName>
</protein>
<evidence type="ECO:0000313" key="2">
    <source>
        <dbReference type="Proteomes" id="UP000326554"/>
    </source>
</evidence>
<organism evidence="1 2">
    <name type="scientific">Histidinibacterium aquaticum</name>
    <dbReference type="NCBI Taxonomy" id="2613962"/>
    <lineage>
        <taxon>Bacteria</taxon>
        <taxon>Pseudomonadati</taxon>
        <taxon>Pseudomonadota</taxon>
        <taxon>Alphaproteobacteria</taxon>
        <taxon>Rhodobacterales</taxon>
        <taxon>Paracoccaceae</taxon>
        <taxon>Histidinibacterium</taxon>
    </lineage>
</organism>